<organism evidence="1 2">
    <name type="scientific">Wenzhouxiangella limi</name>
    <dbReference type="NCBI Taxonomy" id="2707351"/>
    <lineage>
        <taxon>Bacteria</taxon>
        <taxon>Pseudomonadati</taxon>
        <taxon>Pseudomonadota</taxon>
        <taxon>Gammaproteobacteria</taxon>
        <taxon>Chromatiales</taxon>
        <taxon>Wenzhouxiangellaceae</taxon>
        <taxon>Wenzhouxiangella</taxon>
    </lineage>
</organism>
<reference evidence="1 2" key="1">
    <citation type="submission" date="2020-02" db="EMBL/GenBank/DDBJ databases">
        <authorList>
            <person name="Zhang X.-Y."/>
        </authorList>
    </citation>
    <scope>NUCLEOTIDE SEQUENCE [LARGE SCALE GENOMIC DNA]</scope>
    <source>
        <strain evidence="1 2">C33</strain>
    </source>
</reference>
<name>A0A845UZI9_9GAMM</name>
<keyword evidence="2" id="KW-1185">Reference proteome</keyword>
<gene>
    <name evidence="1" type="ORF">G3I74_01860</name>
</gene>
<dbReference type="EMBL" id="JAAGSC010000031">
    <property type="protein sequence ID" value="NDY94476.1"/>
    <property type="molecule type" value="Genomic_DNA"/>
</dbReference>
<evidence type="ECO:0008006" key="3">
    <source>
        <dbReference type="Google" id="ProtNLM"/>
    </source>
</evidence>
<evidence type="ECO:0000313" key="1">
    <source>
        <dbReference type="EMBL" id="NDY94476.1"/>
    </source>
</evidence>
<protein>
    <recommendedName>
        <fullName evidence="3">Dicarboxylate transport domain-containing protein</fullName>
    </recommendedName>
</protein>
<sequence>MLDLQSGPGRLGPLSWEALELRRLPGQERSPGLQVELTGLGLGDGLPSGDLALTCRRWAWARGGAGCSGGQLAVPEEWLALDGELDLTIALGPAGGYRIRLEHPQLLAELDWSQEAGAVLRLDRLDLDVIAPMIDPLLALSALGGAATGTVRVDEDGIRGELAVDGAFFDTPDGLAAGDGIELELEVASAASEAEFRVSLRQTAGELLLGPVYLPPPEQPLALEADLGLAEPGKIQVSRLRLSDPGGLTLSGSATLADSDSGWQPERLSVDALDVDLATLWPRWLDGPAAAVGFPDLAARGRIQGTLDWARAGAGRIDLRAEGVSLRDSRGRAGVQGLSGELSGTDEALRIAFGWEALALLGLDLGGAQARLHYDEVGLRLLEPVRVALFDGALVIDGLALLVAPDLESQLVLDARIEPVDLARLTRALDLPELGGRLAGRFPGVTYRDQRLAFTGGIEIDAFSGRIGVEQLVIERLLGSAPALSAQIELERLNLLELTGAFGFGRMEGQVSGWAHDLRLLNWRPAAMDARLYTHEDVPRRRISQRAVDNLSSLGGGGSAVISGTILRLFEDFPYRRAGLACRLANNICHIDGVAPHESGGFLIVEGRGLPHLDIVGHRRLVDWPQLMDQLAGMIERGSAQPGEGQGGSSP</sequence>
<dbReference type="RefSeq" id="WP_164209704.1">
    <property type="nucleotide sequence ID" value="NZ_JAAGSC010000031.1"/>
</dbReference>
<accession>A0A845UZI9</accession>
<proteinExistence type="predicted"/>
<dbReference type="Proteomes" id="UP000484885">
    <property type="component" value="Unassembled WGS sequence"/>
</dbReference>
<evidence type="ECO:0000313" key="2">
    <source>
        <dbReference type="Proteomes" id="UP000484885"/>
    </source>
</evidence>
<dbReference type="AlphaFoldDB" id="A0A845UZI9"/>
<comment type="caution">
    <text evidence="1">The sequence shown here is derived from an EMBL/GenBank/DDBJ whole genome shotgun (WGS) entry which is preliminary data.</text>
</comment>